<gene>
    <name evidence="6" type="ORF">SAMN04487783_1324</name>
</gene>
<reference evidence="6 7" key="1">
    <citation type="submission" date="2016-10" db="EMBL/GenBank/DDBJ databases">
        <authorList>
            <person name="Varghese N."/>
            <person name="Submissions S."/>
        </authorList>
    </citation>
    <scope>NUCLEOTIDE SEQUENCE [LARGE SCALE GENOMIC DNA]</scope>
    <source>
        <strain evidence="6 7">IAM 15147</strain>
    </source>
</reference>
<keyword evidence="2 4" id="KW-0238">DNA-binding</keyword>
<proteinExistence type="predicted"/>
<evidence type="ECO:0000256" key="4">
    <source>
        <dbReference type="PROSITE-ProRule" id="PRU00335"/>
    </source>
</evidence>
<evidence type="ECO:0000256" key="2">
    <source>
        <dbReference type="ARBA" id="ARBA00023125"/>
    </source>
</evidence>
<dbReference type="Proteomes" id="UP000198506">
    <property type="component" value="Unassembled WGS sequence"/>
</dbReference>
<dbReference type="InterPro" id="IPR001647">
    <property type="entry name" value="HTH_TetR"/>
</dbReference>
<sequence length="213" mass="22784">MPEQPVKRRYDAARRRRDAAARRGRVVEVARTLFTSQGFSRTTVAEVAASAEVSPETIYKAFGGKAGLVRHIWASALAGAGSEHAERRADAAAAAAASGTEIIQAWLRLALEVAPRASAVLALVRSAAEVDPEAAALLDEIERGRSARMLHNARALADTGHLRADLSVEAARDLLLVFSGDIYDRLVLRAGWDAEDYVATMTRVMAAALIQPG</sequence>
<organism evidence="6 7">
    <name type="scientific">Agrococcus baldri</name>
    <dbReference type="NCBI Taxonomy" id="153730"/>
    <lineage>
        <taxon>Bacteria</taxon>
        <taxon>Bacillati</taxon>
        <taxon>Actinomycetota</taxon>
        <taxon>Actinomycetes</taxon>
        <taxon>Micrococcales</taxon>
        <taxon>Microbacteriaceae</taxon>
        <taxon>Agrococcus</taxon>
    </lineage>
</organism>
<feature type="DNA-binding region" description="H-T-H motif" evidence="4">
    <location>
        <begin position="43"/>
        <end position="62"/>
    </location>
</feature>
<comment type="caution">
    <text evidence="6">The sequence shown here is derived from an EMBL/GenBank/DDBJ whole genome shotgun (WGS) entry which is preliminary data.</text>
</comment>
<dbReference type="InterPro" id="IPR009057">
    <property type="entry name" value="Homeodomain-like_sf"/>
</dbReference>
<protein>
    <submittedName>
        <fullName evidence="6">Transcriptional regulator, TetR family</fullName>
    </submittedName>
</protein>
<dbReference type="PANTHER" id="PTHR30055">
    <property type="entry name" value="HTH-TYPE TRANSCRIPTIONAL REGULATOR RUTR"/>
    <property type="match status" value="1"/>
</dbReference>
<evidence type="ECO:0000313" key="7">
    <source>
        <dbReference type="Proteomes" id="UP000198506"/>
    </source>
</evidence>
<evidence type="ECO:0000259" key="5">
    <source>
        <dbReference type="PROSITE" id="PS50977"/>
    </source>
</evidence>
<dbReference type="GO" id="GO:0003700">
    <property type="term" value="F:DNA-binding transcription factor activity"/>
    <property type="evidence" value="ECO:0007669"/>
    <property type="project" value="TreeGrafter"/>
</dbReference>
<name>A0AA94KZL1_9MICO</name>
<evidence type="ECO:0000313" key="6">
    <source>
        <dbReference type="EMBL" id="SFS09868.1"/>
    </source>
</evidence>
<keyword evidence="1" id="KW-0805">Transcription regulation</keyword>
<dbReference type="Gene3D" id="1.10.357.10">
    <property type="entry name" value="Tetracycline Repressor, domain 2"/>
    <property type="match status" value="1"/>
</dbReference>
<dbReference type="PANTHER" id="PTHR30055:SF234">
    <property type="entry name" value="HTH-TYPE TRANSCRIPTIONAL REGULATOR BETI"/>
    <property type="match status" value="1"/>
</dbReference>
<feature type="domain" description="HTH tetR-type" evidence="5">
    <location>
        <begin position="20"/>
        <end position="80"/>
    </location>
</feature>
<dbReference type="AlphaFoldDB" id="A0AA94KZL1"/>
<dbReference type="EMBL" id="FOZN01000002">
    <property type="protein sequence ID" value="SFS09868.1"/>
    <property type="molecule type" value="Genomic_DNA"/>
</dbReference>
<dbReference type="RefSeq" id="WP_143103050.1">
    <property type="nucleotide sequence ID" value="NZ_FOZN01000002.1"/>
</dbReference>
<accession>A0AA94KZL1</accession>
<dbReference type="PRINTS" id="PR00455">
    <property type="entry name" value="HTHTETR"/>
</dbReference>
<dbReference type="SUPFAM" id="SSF46689">
    <property type="entry name" value="Homeodomain-like"/>
    <property type="match status" value="1"/>
</dbReference>
<evidence type="ECO:0000256" key="3">
    <source>
        <dbReference type="ARBA" id="ARBA00023163"/>
    </source>
</evidence>
<dbReference type="Pfam" id="PF00440">
    <property type="entry name" value="TetR_N"/>
    <property type="match status" value="1"/>
</dbReference>
<keyword evidence="7" id="KW-1185">Reference proteome</keyword>
<evidence type="ECO:0000256" key="1">
    <source>
        <dbReference type="ARBA" id="ARBA00023015"/>
    </source>
</evidence>
<dbReference type="PROSITE" id="PS50977">
    <property type="entry name" value="HTH_TETR_2"/>
    <property type="match status" value="1"/>
</dbReference>
<dbReference type="InterPro" id="IPR050109">
    <property type="entry name" value="HTH-type_TetR-like_transc_reg"/>
</dbReference>
<dbReference type="GO" id="GO:0000976">
    <property type="term" value="F:transcription cis-regulatory region binding"/>
    <property type="evidence" value="ECO:0007669"/>
    <property type="project" value="TreeGrafter"/>
</dbReference>
<keyword evidence="3" id="KW-0804">Transcription</keyword>